<organism evidence="2 3">
    <name type="scientific">Bracoviriform congregatae</name>
    <dbReference type="NCBI Taxonomy" id="39640"/>
    <lineage>
        <taxon>Viruses</taxon>
        <taxon>Viruses incertae sedis</taxon>
        <taxon>Polydnaviriformidae</taxon>
        <taxon>Bracoviriform</taxon>
    </lineage>
</organism>
<accession>Q5ZP25</accession>
<dbReference type="RefSeq" id="YP_184812.1">
    <property type="nucleotide sequence ID" value="NC_006643.1"/>
</dbReference>
<gene>
    <name evidence="2" type="ORF">CcBV_2-11.2</name>
</gene>
<dbReference type="GeneID" id="3238939"/>
<reference evidence="2 3" key="1">
    <citation type="journal article" date="2004" name="Science">
        <title>Genome sequence of a polydnavirus: insights into symbiotic virus evolution.</title>
        <authorList>
            <person name="Espagne E."/>
            <person name="Dupuy C."/>
            <person name="Huguet E."/>
            <person name="Cattolico L."/>
            <person name="Provost B."/>
            <person name="Martins N."/>
            <person name="Poirie M."/>
            <person name="Periquet G."/>
            <person name="Drezen J.M."/>
        </authorList>
    </citation>
    <scope>NUCLEOTIDE SEQUENCE [LARGE SCALE GENOMIC DNA]</scope>
</reference>
<evidence type="ECO:0000256" key="1">
    <source>
        <dbReference type="SAM" id="MobiDB-lite"/>
    </source>
</evidence>
<dbReference type="EMBL" id="AJ632314">
    <property type="protein sequence ID" value="CAG17434.1"/>
    <property type="molecule type" value="Genomic_DNA"/>
</dbReference>
<protein>
    <submittedName>
        <fullName evidence="2">Uncharacterized protein</fullName>
    </submittedName>
</protein>
<feature type="region of interest" description="Disordered" evidence="1">
    <location>
        <begin position="86"/>
        <end position="113"/>
    </location>
</feature>
<dbReference type="OrthoDB" id="38578at10239"/>
<dbReference type="Proteomes" id="UP000203537">
    <property type="component" value="Genome"/>
</dbReference>
<sequence>MVLEVIVPQEWQVLPEATLRTELLYLITIQETQRATSAFGVYNGVTAKSLEFNGYLWFKKLNDLNEEPDFNIYVLLEIPFIPSSSIQDDDSTCSECDSEQLLSDDEPCSTCDE</sequence>
<evidence type="ECO:0000313" key="2">
    <source>
        <dbReference type="EMBL" id="CAG17434.1"/>
    </source>
</evidence>
<dbReference type="KEGG" id="vg:3238939"/>
<name>Q5ZP25_9VIRU</name>
<proteinExistence type="predicted"/>
<evidence type="ECO:0000313" key="3">
    <source>
        <dbReference type="Proteomes" id="UP000203537"/>
    </source>
</evidence>
<feature type="compositionally biased region" description="Acidic residues" evidence="1">
    <location>
        <begin position="87"/>
        <end position="113"/>
    </location>
</feature>